<evidence type="ECO:0000313" key="2">
    <source>
        <dbReference type="EMBL" id="SQI38422.1"/>
    </source>
</evidence>
<organism evidence="2 3">
    <name type="scientific">Leminorella richardii</name>
    <dbReference type="NCBI Taxonomy" id="158841"/>
    <lineage>
        <taxon>Bacteria</taxon>
        <taxon>Pseudomonadati</taxon>
        <taxon>Pseudomonadota</taxon>
        <taxon>Gammaproteobacteria</taxon>
        <taxon>Enterobacterales</taxon>
        <taxon>Budviciaceae</taxon>
        <taxon>Leminorella</taxon>
    </lineage>
</organism>
<name>A0A2X4UUT1_9GAMM</name>
<feature type="compositionally biased region" description="Basic and acidic residues" evidence="1">
    <location>
        <begin position="19"/>
        <end position="30"/>
    </location>
</feature>
<protein>
    <submittedName>
        <fullName evidence="2">Uncharacterized protein</fullName>
    </submittedName>
</protein>
<dbReference type="Proteomes" id="UP000249005">
    <property type="component" value="Chromosome 1"/>
</dbReference>
<keyword evidence="3" id="KW-1185">Reference proteome</keyword>
<sequence>MDNNRTRAWRLAQKKRNRARDSHPPRSDFPKEKRWKLMYIRSEKLARAAQLGMDYPRVRNGLLARRAMEEYKPERSLYM</sequence>
<reference evidence="2 3" key="1">
    <citation type="submission" date="2018-06" db="EMBL/GenBank/DDBJ databases">
        <authorList>
            <consortium name="Pathogen Informatics"/>
            <person name="Doyle S."/>
        </authorList>
    </citation>
    <scope>NUCLEOTIDE SEQUENCE [LARGE SCALE GENOMIC DNA]</scope>
    <source>
        <strain evidence="2 3">NCTC12151</strain>
    </source>
</reference>
<proteinExistence type="predicted"/>
<accession>A0A2X4UUT1</accession>
<evidence type="ECO:0000256" key="1">
    <source>
        <dbReference type="SAM" id="MobiDB-lite"/>
    </source>
</evidence>
<evidence type="ECO:0000313" key="3">
    <source>
        <dbReference type="Proteomes" id="UP000249005"/>
    </source>
</evidence>
<gene>
    <name evidence="2" type="ORF">NCTC12151_01150</name>
</gene>
<dbReference type="RefSeq" id="WP_111739680.1">
    <property type="nucleotide sequence ID" value="NZ_LR698987.1"/>
</dbReference>
<dbReference type="KEGG" id="lri:NCTC12151_01150"/>
<dbReference type="OrthoDB" id="8612200at2"/>
<feature type="region of interest" description="Disordered" evidence="1">
    <location>
        <begin position="1"/>
        <end position="30"/>
    </location>
</feature>
<dbReference type="EMBL" id="LS483470">
    <property type="protein sequence ID" value="SQI38422.1"/>
    <property type="molecule type" value="Genomic_DNA"/>
</dbReference>
<dbReference type="AlphaFoldDB" id="A0A2X4UUT1"/>